<dbReference type="InterPro" id="IPR036425">
    <property type="entry name" value="MoaB/Mog-like_dom_sf"/>
</dbReference>
<sequence length="273" mass="30232">MTKTNWTASCLIIGDEILSGKTQDSNSFCLARFLFDLGIELKRIEVVPDNEQEIGEAAKRLSANHDFVFTSGGIGTDRKSQHAPLLFVTHDDITYSSIAKGFGLSMKLHDETWKLVQQLKERQQSGAVNSTKASIEGYKRLATFPSPGEHIRAHAKIPIPVVVVNTNVYILPGIPRLFQALLHSLSDHLKQRIPFYRRQVATKQSETLIADILSQLQDDVQRHHIKIGSYPVSGDSNGIKVVISIVGKDLGKVDQITKLVVAKIDGYLLPAKL</sequence>
<dbReference type="AlphaFoldDB" id="A0A1X2IAM7"/>
<proteinExistence type="predicted"/>
<evidence type="ECO:0000313" key="2">
    <source>
        <dbReference type="EMBL" id="ORZ12825.1"/>
    </source>
</evidence>
<dbReference type="SUPFAM" id="SSF53218">
    <property type="entry name" value="Molybdenum cofactor biosynthesis proteins"/>
    <property type="match status" value="1"/>
</dbReference>
<reference evidence="2 3" key="1">
    <citation type="submission" date="2016-07" db="EMBL/GenBank/DDBJ databases">
        <title>Pervasive Adenine N6-methylation of Active Genes in Fungi.</title>
        <authorList>
            <consortium name="DOE Joint Genome Institute"/>
            <person name="Mondo S.J."/>
            <person name="Dannebaum R.O."/>
            <person name="Kuo R.C."/>
            <person name="Labutti K."/>
            <person name="Haridas S."/>
            <person name="Kuo A."/>
            <person name="Salamov A."/>
            <person name="Ahrendt S.R."/>
            <person name="Lipzen A."/>
            <person name="Sullivan W."/>
            <person name="Andreopoulos W.B."/>
            <person name="Clum A."/>
            <person name="Lindquist E."/>
            <person name="Daum C."/>
            <person name="Ramamoorthy G.K."/>
            <person name="Gryganskyi A."/>
            <person name="Culley D."/>
            <person name="Magnuson J.K."/>
            <person name="James T.Y."/>
            <person name="O'Malley M.A."/>
            <person name="Stajich J.E."/>
            <person name="Spatafora J.W."/>
            <person name="Visel A."/>
            <person name="Grigoriev I.V."/>
        </authorList>
    </citation>
    <scope>NUCLEOTIDE SEQUENCE [LARGE SCALE GENOMIC DNA]</scope>
    <source>
        <strain evidence="2 3">NRRL 1336</strain>
    </source>
</reference>
<dbReference type="EMBL" id="MCGE01000018">
    <property type="protein sequence ID" value="ORZ12825.1"/>
    <property type="molecule type" value="Genomic_DNA"/>
</dbReference>
<name>A0A1X2IAM7_9FUNG</name>
<evidence type="ECO:0000259" key="1">
    <source>
        <dbReference type="SMART" id="SM00852"/>
    </source>
</evidence>
<dbReference type="GO" id="GO:0042726">
    <property type="term" value="P:flavin-containing compound metabolic process"/>
    <property type="evidence" value="ECO:0007669"/>
    <property type="project" value="EnsemblFungi"/>
</dbReference>
<dbReference type="STRING" id="90262.A0A1X2IAM7"/>
<dbReference type="InterPro" id="IPR001453">
    <property type="entry name" value="MoaB/Mog_dom"/>
</dbReference>
<organism evidence="2 3">
    <name type="scientific">Absidia repens</name>
    <dbReference type="NCBI Taxonomy" id="90262"/>
    <lineage>
        <taxon>Eukaryota</taxon>
        <taxon>Fungi</taxon>
        <taxon>Fungi incertae sedis</taxon>
        <taxon>Mucoromycota</taxon>
        <taxon>Mucoromycotina</taxon>
        <taxon>Mucoromycetes</taxon>
        <taxon>Mucorales</taxon>
        <taxon>Cunninghamellaceae</taxon>
        <taxon>Absidia</taxon>
    </lineage>
</organism>
<keyword evidence="3" id="KW-1185">Reference proteome</keyword>
<dbReference type="OrthoDB" id="448496at2759"/>
<dbReference type="PANTHER" id="PTHR47675">
    <property type="entry name" value="MOLYBDOPTERIN BINDING DOMAIN PROTEIN (AFU_ORTHOLOGUE AFUA_5G11210)"/>
    <property type="match status" value="1"/>
</dbReference>
<dbReference type="Gene3D" id="3.40.980.10">
    <property type="entry name" value="MoaB/Mog-like domain"/>
    <property type="match status" value="1"/>
</dbReference>
<accession>A0A1X2IAM7</accession>
<dbReference type="CDD" id="cd00885">
    <property type="entry name" value="cinA"/>
    <property type="match status" value="1"/>
</dbReference>
<gene>
    <name evidence="2" type="ORF">BCR42DRAFT_331244</name>
</gene>
<dbReference type="GO" id="GO:0047884">
    <property type="term" value="F:FAD diphosphatase activity"/>
    <property type="evidence" value="ECO:0007669"/>
    <property type="project" value="EnsemblFungi"/>
</dbReference>
<dbReference type="Pfam" id="PF24102">
    <property type="entry name" value="FLAD1_M"/>
    <property type="match status" value="1"/>
</dbReference>
<feature type="domain" description="MoaB/Mog" evidence="1">
    <location>
        <begin position="9"/>
        <end position="192"/>
    </location>
</feature>
<dbReference type="Proteomes" id="UP000193560">
    <property type="component" value="Unassembled WGS sequence"/>
</dbReference>
<comment type="caution">
    <text evidence="2">The sequence shown here is derived from an EMBL/GenBank/DDBJ whole genome shotgun (WGS) entry which is preliminary data.</text>
</comment>
<evidence type="ECO:0000313" key="3">
    <source>
        <dbReference type="Proteomes" id="UP000193560"/>
    </source>
</evidence>
<dbReference type="InterPro" id="IPR056596">
    <property type="entry name" value="FLAD1_M"/>
</dbReference>
<protein>
    <submittedName>
        <fullName evidence="2">MoaB/Mog domain-containing protein</fullName>
    </submittedName>
</protein>
<dbReference type="SMART" id="SM00852">
    <property type="entry name" value="MoCF_biosynth"/>
    <property type="match status" value="1"/>
</dbReference>
<dbReference type="PANTHER" id="PTHR47675:SF1">
    <property type="entry name" value="MOLYBDOPTERIN BINDING DOMAIN PROTEIN (AFU_ORTHOLOGUE AFUA_5G11210)"/>
    <property type="match status" value="1"/>
</dbReference>
<dbReference type="Pfam" id="PF00994">
    <property type="entry name" value="MoCF_biosynth"/>
    <property type="match status" value="1"/>
</dbReference>